<keyword evidence="6" id="KW-0067">ATP-binding</keyword>
<keyword evidence="8 9" id="KW-0472">Membrane</keyword>
<dbReference type="PROSITE" id="PS00211">
    <property type="entry name" value="ABC_TRANSPORTER_1"/>
    <property type="match status" value="1"/>
</dbReference>
<keyword evidence="2" id="KW-0813">Transport</keyword>
<evidence type="ECO:0000259" key="10">
    <source>
        <dbReference type="PROSITE" id="PS50893"/>
    </source>
</evidence>
<dbReference type="InterPro" id="IPR027417">
    <property type="entry name" value="P-loop_NTPase"/>
</dbReference>
<dbReference type="SMART" id="SM00382">
    <property type="entry name" value="AAA"/>
    <property type="match status" value="1"/>
</dbReference>
<evidence type="ECO:0000256" key="7">
    <source>
        <dbReference type="ARBA" id="ARBA00022989"/>
    </source>
</evidence>
<dbReference type="InterPro" id="IPR039421">
    <property type="entry name" value="Type_1_exporter"/>
</dbReference>
<name>A0A1V4AWD4_9BACT</name>
<reference evidence="12 13" key="1">
    <citation type="journal article" date="2017" name="Water Res.">
        <title>Discovery and metagenomic analysis of an anammox bacterial enrichment related to Candidatus "Brocadia caroliniensis" in a full-scale glycerol-fed nitritation-denitritation separate centrate treatment process.</title>
        <authorList>
            <person name="Park H."/>
            <person name="Brotto A.C."/>
            <person name="van Loosdrecht M.C."/>
            <person name="Chandran K."/>
        </authorList>
    </citation>
    <scope>NUCLEOTIDE SEQUENCE [LARGE SCALE GENOMIC DNA]</scope>
    <source>
        <strain evidence="12">26THWARD</strain>
    </source>
</reference>
<comment type="caution">
    <text evidence="12">The sequence shown here is derived from an EMBL/GenBank/DDBJ whole genome shotgun (WGS) entry which is preliminary data.</text>
</comment>
<feature type="transmembrane region" description="Helical" evidence="9">
    <location>
        <begin position="289"/>
        <end position="307"/>
    </location>
</feature>
<keyword evidence="5" id="KW-0547">Nucleotide-binding</keyword>
<feature type="domain" description="ABC transporter" evidence="10">
    <location>
        <begin position="343"/>
        <end position="579"/>
    </location>
</feature>
<dbReference type="InterPro" id="IPR036640">
    <property type="entry name" value="ABC1_TM_sf"/>
</dbReference>
<keyword evidence="7 9" id="KW-1133">Transmembrane helix</keyword>
<dbReference type="GO" id="GO:0016887">
    <property type="term" value="F:ATP hydrolysis activity"/>
    <property type="evidence" value="ECO:0007669"/>
    <property type="project" value="InterPro"/>
</dbReference>
<dbReference type="InterPro" id="IPR003439">
    <property type="entry name" value="ABC_transporter-like_ATP-bd"/>
</dbReference>
<feature type="domain" description="ABC transmembrane type-1" evidence="11">
    <location>
        <begin position="27"/>
        <end position="309"/>
    </location>
</feature>
<dbReference type="InterPro" id="IPR003593">
    <property type="entry name" value="AAA+_ATPase"/>
</dbReference>
<dbReference type="PANTHER" id="PTHR43394">
    <property type="entry name" value="ATP-DEPENDENT PERMEASE MDL1, MITOCHONDRIAL"/>
    <property type="match status" value="1"/>
</dbReference>
<dbReference type="AlphaFoldDB" id="A0A1V4AWD4"/>
<evidence type="ECO:0000256" key="2">
    <source>
        <dbReference type="ARBA" id="ARBA00022448"/>
    </source>
</evidence>
<dbReference type="EMBL" id="AYTS01000032">
    <property type="protein sequence ID" value="OOP57435.1"/>
    <property type="molecule type" value="Genomic_DNA"/>
</dbReference>
<evidence type="ECO:0000313" key="13">
    <source>
        <dbReference type="Proteomes" id="UP000189681"/>
    </source>
</evidence>
<dbReference type="GO" id="GO:0005886">
    <property type="term" value="C:plasma membrane"/>
    <property type="evidence" value="ECO:0007669"/>
    <property type="project" value="UniProtKB-SubCell"/>
</dbReference>
<feature type="transmembrane region" description="Helical" evidence="9">
    <location>
        <begin position="249"/>
        <end position="269"/>
    </location>
</feature>
<keyword evidence="4 9" id="KW-0812">Transmembrane</keyword>
<feature type="transmembrane region" description="Helical" evidence="9">
    <location>
        <begin position="166"/>
        <end position="184"/>
    </location>
</feature>
<evidence type="ECO:0000256" key="6">
    <source>
        <dbReference type="ARBA" id="ARBA00022840"/>
    </source>
</evidence>
<evidence type="ECO:0000313" key="12">
    <source>
        <dbReference type="EMBL" id="OOP57435.1"/>
    </source>
</evidence>
<evidence type="ECO:0000256" key="1">
    <source>
        <dbReference type="ARBA" id="ARBA00004651"/>
    </source>
</evidence>
<dbReference type="STRING" id="1004156.AYP45_03400"/>
<accession>A0A1V4AWD4</accession>
<evidence type="ECO:0000256" key="4">
    <source>
        <dbReference type="ARBA" id="ARBA00022692"/>
    </source>
</evidence>
<dbReference type="PANTHER" id="PTHR43394:SF1">
    <property type="entry name" value="ATP-BINDING CASSETTE SUB-FAMILY B MEMBER 10, MITOCHONDRIAL"/>
    <property type="match status" value="1"/>
</dbReference>
<dbReference type="SUPFAM" id="SSF52540">
    <property type="entry name" value="P-loop containing nucleoside triphosphate hydrolases"/>
    <property type="match status" value="1"/>
</dbReference>
<feature type="transmembrane region" description="Helical" evidence="9">
    <location>
        <begin position="63"/>
        <end position="84"/>
    </location>
</feature>
<dbReference type="GO" id="GO:0015421">
    <property type="term" value="F:ABC-type oligopeptide transporter activity"/>
    <property type="evidence" value="ECO:0007669"/>
    <property type="project" value="TreeGrafter"/>
</dbReference>
<dbReference type="Gene3D" id="3.40.50.300">
    <property type="entry name" value="P-loop containing nucleotide triphosphate hydrolases"/>
    <property type="match status" value="1"/>
</dbReference>
<dbReference type="GO" id="GO:0005524">
    <property type="term" value="F:ATP binding"/>
    <property type="evidence" value="ECO:0007669"/>
    <property type="project" value="UniProtKB-KW"/>
</dbReference>
<dbReference type="CDD" id="cd18541">
    <property type="entry name" value="ABC_6TM_TmrB_like"/>
    <property type="match status" value="1"/>
</dbReference>
<organism evidence="12 13">
    <name type="scientific">Candidatus Brocadia carolinensis</name>
    <dbReference type="NCBI Taxonomy" id="1004156"/>
    <lineage>
        <taxon>Bacteria</taxon>
        <taxon>Pseudomonadati</taxon>
        <taxon>Planctomycetota</taxon>
        <taxon>Candidatus Brocadiia</taxon>
        <taxon>Candidatus Brocadiales</taxon>
        <taxon>Candidatus Brocadiaceae</taxon>
        <taxon>Candidatus Brocadia</taxon>
    </lineage>
</organism>
<evidence type="ECO:0000256" key="8">
    <source>
        <dbReference type="ARBA" id="ARBA00023136"/>
    </source>
</evidence>
<gene>
    <name evidence="12" type="ORF">AYP45_03400</name>
</gene>
<feature type="transmembrane region" description="Helical" evidence="9">
    <location>
        <begin position="133"/>
        <end position="154"/>
    </location>
</feature>
<dbReference type="InterPro" id="IPR017871">
    <property type="entry name" value="ABC_transporter-like_CS"/>
</dbReference>
<keyword evidence="3" id="KW-1003">Cell membrane</keyword>
<comment type="subcellular location">
    <subcellularLocation>
        <location evidence="1">Cell membrane</location>
        <topology evidence="1">Multi-pass membrane protein</topology>
    </subcellularLocation>
</comment>
<evidence type="ECO:0000256" key="5">
    <source>
        <dbReference type="ARBA" id="ARBA00022741"/>
    </source>
</evidence>
<feature type="transmembrane region" description="Helical" evidence="9">
    <location>
        <begin position="25"/>
        <end position="43"/>
    </location>
</feature>
<dbReference type="PROSITE" id="PS50893">
    <property type="entry name" value="ABC_TRANSPORTER_2"/>
    <property type="match status" value="1"/>
</dbReference>
<dbReference type="Pfam" id="PF00664">
    <property type="entry name" value="ABC_membrane"/>
    <property type="match status" value="1"/>
</dbReference>
<dbReference type="SUPFAM" id="SSF90123">
    <property type="entry name" value="ABC transporter transmembrane region"/>
    <property type="match status" value="1"/>
</dbReference>
<sequence length="606" mass="68780">MIKKLRALYEKSVIYRVFVKKYKRYFIFGTISLVAVDIINIFPPLIIKKAIDILPNEANLTRIVTFAGLFMLVSLCQGVCRYLWRMNFIGTSFRCDYDLRMAFFKHIETLSQKFFQKYKTGDLMSRATNDIGAVRMAVGPGLLIGLDAIFYFFVIPPVIIYLSPQLSLYTFLLMPLTPFIAYKIKDIIDRRFRAVQEDFSRISEKVQENISGIRVVKSFNMSRQEERIFLGLCKDFVKKNLKLAIPQSLLGPAFEYITYTGIIILLFMGGKMVIEGAITLGTLVAFQRYIAMMVWPMTAIGWCLSLLQRGKASMKRIDEIMEERPEIDSDNIGVKPCLPVGDIEFRDVNFHYDPQKELVLKGVNLKISAGQRIALVGPIGSGKSTLVNMLPRIVPVNNQSIFIDNVDINTMDIKILRQHIGFVPQDTFLFSERITDNILFGAEREGDDNTSRQFARFAGIEGEIQELPQKFESYLGERGINLSGGQKQRITIARALAINPSIIILDDCLSAVDARVEDTIMKNILKNFPGKTLIVVTHRLPAIRGFDLIVVMKDGRIVERGTHEQLIAANGLYTSLYTKEVLEERLGYSEHKKEATIANEAKQSKP</sequence>
<evidence type="ECO:0000256" key="9">
    <source>
        <dbReference type="SAM" id="Phobius"/>
    </source>
</evidence>
<evidence type="ECO:0000256" key="3">
    <source>
        <dbReference type="ARBA" id="ARBA00022475"/>
    </source>
</evidence>
<dbReference type="PROSITE" id="PS50929">
    <property type="entry name" value="ABC_TM1F"/>
    <property type="match status" value="1"/>
</dbReference>
<dbReference type="FunFam" id="3.40.50.300:FF:000221">
    <property type="entry name" value="Multidrug ABC transporter ATP-binding protein"/>
    <property type="match status" value="1"/>
</dbReference>
<evidence type="ECO:0008006" key="14">
    <source>
        <dbReference type="Google" id="ProtNLM"/>
    </source>
</evidence>
<proteinExistence type="predicted"/>
<evidence type="ECO:0000259" key="11">
    <source>
        <dbReference type="PROSITE" id="PS50929"/>
    </source>
</evidence>
<dbReference type="Pfam" id="PF00005">
    <property type="entry name" value="ABC_tran"/>
    <property type="match status" value="1"/>
</dbReference>
<dbReference type="Proteomes" id="UP000189681">
    <property type="component" value="Unassembled WGS sequence"/>
</dbReference>
<dbReference type="Gene3D" id="1.20.1560.10">
    <property type="entry name" value="ABC transporter type 1, transmembrane domain"/>
    <property type="match status" value="1"/>
</dbReference>
<protein>
    <recommendedName>
        <fullName evidence="14">ABC transporter ATP-binding protein</fullName>
    </recommendedName>
</protein>
<dbReference type="InterPro" id="IPR011527">
    <property type="entry name" value="ABC1_TM_dom"/>
</dbReference>